<feature type="non-terminal residue" evidence="2">
    <location>
        <position position="1"/>
    </location>
</feature>
<accession>A0A0L0VRL2</accession>
<reference evidence="3" key="1">
    <citation type="submission" date="2014-03" db="EMBL/GenBank/DDBJ databases">
        <title>The Genome Sequence of Puccinia striiformis f. sp. tritici PST-78.</title>
        <authorList>
            <consortium name="The Broad Institute Genome Sequencing Platform"/>
            <person name="Cuomo C."/>
            <person name="Hulbert S."/>
            <person name="Chen X."/>
            <person name="Walker B."/>
            <person name="Young S.K."/>
            <person name="Zeng Q."/>
            <person name="Gargeya S."/>
            <person name="Fitzgerald M."/>
            <person name="Haas B."/>
            <person name="Abouelleil A."/>
            <person name="Alvarado L."/>
            <person name="Arachchi H.M."/>
            <person name="Berlin A.M."/>
            <person name="Chapman S.B."/>
            <person name="Goldberg J."/>
            <person name="Griggs A."/>
            <person name="Gujja S."/>
            <person name="Hansen M."/>
            <person name="Howarth C."/>
            <person name="Imamovic A."/>
            <person name="Larimer J."/>
            <person name="McCowan C."/>
            <person name="Montmayeur A."/>
            <person name="Murphy C."/>
            <person name="Neiman D."/>
            <person name="Pearson M."/>
            <person name="Priest M."/>
            <person name="Roberts A."/>
            <person name="Saif S."/>
            <person name="Shea T."/>
            <person name="Sisk P."/>
            <person name="Sykes S."/>
            <person name="Wortman J."/>
            <person name="Nusbaum C."/>
            <person name="Birren B."/>
        </authorList>
    </citation>
    <scope>NUCLEOTIDE SEQUENCE [LARGE SCALE GENOMIC DNA]</scope>
    <source>
        <strain evidence="3">race PST-78</strain>
    </source>
</reference>
<dbReference type="EMBL" id="AJIL01000026">
    <property type="protein sequence ID" value="KNF01911.1"/>
    <property type="molecule type" value="Genomic_DNA"/>
</dbReference>
<evidence type="ECO:0000313" key="3">
    <source>
        <dbReference type="Proteomes" id="UP000054564"/>
    </source>
</evidence>
<comment type="caution">
    <text evidence="2">The sequence shown here is derived from an EMBL/GenBank/DDBJ whole genome shotgun (WGS) entry which is preliminary data.</text>
</comment>
<name>A0A0L0VRL2_9BASI</name>
<evidence type="ECO:0000256" key="1">
    <source>
        <dbReference type="SAM" id="MobiDB-lite"/>
    </source>
</evidence>
<keyword evidence="3" id="KW-1185">Reference proteome</keyword>
<feature type="compositionally biased region" description="Basic and acidic residues" evidence="1">
    <location>
        <begin position="40"/>
        <end position="55"/>
    </location>
</feature>
<evidence type="ECO:0000313" key="2">
    <source>
        <dbReference type="EMBL" id="KNF01911.1"/>
    </source>
</evidence>
<feature type="compositionally biased region" description="Basic and acidic residues" evidence="1">
    <location>
        <begin position="10"/>
        <end position="31"/>
    </location>
</feature>
<organism evidence="2 3">
    <name type="scientific">Puccinia striiformis f. sp. tritici PST-78</name>
    <dbReference type="NCBI Taxonomy" id="1165861"/>
    <lineage>
        <taxon>Eukaryota</taxon>
        <taxon>Fungi</taxon>
        <taxon>Dikarya</taxon>
        <taxon>Basidiomycota</taxon>
        <taxon>Pucciniomycotina</taxon>
        <taxon>Pucciniomycetes</taxon>
        <taxon>Pucciniales</taxon>
        <taxon>Pucciniaceae</taxon>
        <taxon>Puccinia</taxon>
    </lineage>
</organism>
<proteinExistence type="predicted"/>
<feature type="region of interest" description="Disordered" evidence="1">
    <location>
        <begin position="1"/>
        <end position="57"/>
    </location>
</feature>
<sequence>MGVRHRARVRERDDQIRQRQEERVEDKKEPEELAPQQEVLDNKANEEKNKTHNVQEDLDVMDQVARLLVSDNKDESNSDVKIEVEDLIDAHLEEILRREDVGLFEEPTNKDKNEN</sequence>
<dbReference type="Proteomes" id="UP000054564">
    <property type="component" value="Unassembled WGS sequence"/>
</dbReference>
<protein>
    <submittedName>
        <fullName evidence="2">Uncharacterized protein</fullName>
    </submittedName>
</protein>
<dbReference type="AlphaFoldDB" id="A0A0L0VRL2"/>
<gene>
    <name evidence="2" type="ORF">PSTG_04735</name>
</gene>